<dbReference type="eggNOG" id="KOG0039">
    <property type="taxonomic scope" value="Eukaryota"/>
</dbReference>
<dbReference type="OrthoDB" id="167398at2759"/>
<feature type="compositionally biased region" description="Basic and acidic residues" evidence="16">
    <location>
        <begin position="607"/>
        <end position="617"/>
    </location>
</feature>
<dbReference type="SFLD" id="SFLDS00052">
    <property type="entry name" value="Ferric_Reductase_Domain"/>
    <property type="match status" value="1"/>
</dbReference>
<organism evidence="20 21">
    <name type="scientific">Candida tropicalis (strain ATCC MYA-3404 / T1)</name>
    <name type="common">Yeast</name>
    <dbReference type="NCBI Taxonomy" id="294747"/>
    <lineage>
        <taxon>Eukaryota</taxon>
        <taxon>Fungi</taxon>
        <taxon>Dikarya</taxon>
        <taxon>Ascomycota</taxon>
        <taxon>Saccharomycotina</taxon>
        <taxon>Pichiomycetes</taxon>
        <taxon>Debaryomycetaceae</taxon>
        <taxon>Candida/Lodderomyces clade</taxon>
        <taxon>Candida</taxon>
    </lineage>
</organism>
<evidence type="ECO:0000256" key="18">
    <source>
        <dbReference type="SAM" id="SignalP"/>
    </source>
</evidence>
<accession>C5MHC3</accession>
<dbReference type="Gene3D" id="3.40.50.80">
    <property type="entry name" value="Nucleotide-binding domain of ferredoxin-NADP reductase (FNR) module"/>
    <property type="match status" value="1"/>
</dbReference>
<keyword evidence="12" id="KW-0406">Ion transport</keyword>
<dbReference type="KEGG" id="ctp:CTRG_05477"/>
<dbReference type="InterPro" id="IPR039261">
    <property type="entry name" value="FNR_nucleotide-bd"/>
</dbReference>
<evidence type="ECO:0000256" key="4">
    <source>
        <dbReference type="ARBA" id="ARBA00022448"/>
    </source>
</evidence>
<evidence type="ECO:0000256" key="14">
    <source>
        <dbReference type="ARBA" id="ARBA00023180"/>
    </source>
</evidence>
<evidence type="ECO:0000256" key="10">
    <source>
        <dbReference type="ARBA" id="ARBA00022989"/>
    </source>
</evidence>
<keyword evidence="6" id="KW-0285">Flavoprotein</keyword>
<evidence type="ECO:0000313" key="20">
    <source>
        <dbReference type="EMBL" id="EER31025.1"/>
    </source>
</evidence>
<gene>
    <name evidence="20" type="ORF">CTRG_05477</name>
</gene>
<dbReference type="RefSeq" id="XP_002551179.1">
    <property type="nucleotide sequence ID" value="XM_002551133.1"/>
</dbReference>
<dbReference type="CDD" id="cd06186">
    <property type="entry name" value="NOX_Duox_like_FAD_NADP"/>
    <property type="match status" value="1"/>
</dbReference>
<feature type="transmembrane region" description="Helical" evidence="17">
    <location>
        <begin position="317"/>
        <end position="334"/>
    </location>
</feature>
<dbReference type="InterPro" id="IPR013112">
    <property type="entry name" value="FAD-bd_8"/>
</dbReference>
<evidence type="ECO:0000313" key="21">
    <source>
        <dbReference type="Proteomes" id="UP000002037"/>
    </source>
</evidence>
<evidence type="ECO:0000256" key="11">
    <source>
        <dbReference type="ARBA" id="ARBA00023002"/>
    </source>
</evidence>
<feature type="transmembrane region" description="Helical" evidence="17">
    <location>
        <begin position="346"/>
        <end position="368"/>
    </location>
</feature>
<keyword evidence="18" id="KW-0732">Signal</keyword>
<keyword evidence="7 17" id="KW-0812">Transmembrane</keyword>
<feature type="transmembrane region" description="Helical" evidence="17">
    <location>
        <begin position="234"/>
        <end position="255"/>
    </location>
</feature>
<evidence type="ECO:0000256" key="17">
    <source>
        <dbReference type="SAM" id="Phobius"/>
    </source>
</evidence>
<evidence type="ECO:0000256" key="5">
    <source>
        <dbReference type="ARBA" id="ARBA00022475"/>
    </source>
</evidence>
<dbReference type="VEuPathDB" id="FungiDB:CTRG_05477"/>
<dbReference type="PANTHER" id="PTHR32361:SF9">
    <property type="entry name" value="FERRIC REDUCTASE TRANSMEMBRANE COMPONENT 3-RELATED"/>
    <property type="match status" value="1"/>
</dbReference>
<dbReference type="GO" id="GO:0052851">
    <property type="term" value="F:ferric-chelate reductase (NADPH) activity"/>
    <property type="evidence" value="ECO:0007669"/>
    <property type="project" value="UniProtKB-EC"/>
</dbReference>
<comment type="subcellular location">
    <subcellularLocation>
        <location evidence="1">Cell membrane</location>
        <topology evidence="1">Multi-pass membrane protein</topology>
    </subcellularLocation>
</comment>
<feature type="region of interest" description="Disordered" evidence="16">
    <location>
        <begin position="607"/>
        <end position="629"/>
    </location>
</feature>
<keyword evidence="4" id="KW-0813">Transport</keyword>
<comment type="catalytic activity">
    <reaction evidence="15">
        <text>2 a Fe(II)-siderophore + NADP(+) + H(+) = 2 a Fe(III)-siderophore + NADPH</text>
        <dbReference type="Rhea" id="RHEA:28795"/>
        <dbReference type="Rhea" id="RHEA-COMP:11342"/>
        <dbReference type="Rhea" id="RHEA-COMP:11344"/>
        <dbReference type="ChEBI" id="CHEBI:15378"/>
        <dbReference type="ChEBI" id="CHEBI:29033"/>
        <dbReference type="ChEBI" id="CHEBI:29034"/>
        <dbReference type="ChEBI" id="CHEBI:57783"/>
        <dbReference type="ChEBI" id="CHEBI:58349"/>
        <dbReference type="EC" id="1.16.1.9"/>
    </reaction>
</comment>
<dbReference type="InterPro" id="IPR017927">
    <property type="entry name" value="FAD-bd_FR_type"/>
</dbReference>
<dbReference type="Pfam" id="PF01794">
    <property type="entry name" value="Ferric_reduct"/>
    <property type="match status" value="1"/>
</dbReference>
<sequence>MNFIYYYLVAALFVVRATAEEDETAYHYYGSITRFYACNLQLRGSVTYCEKPLYSCLCANKNYLASFAGCLAHNNRNSTNVIDFVTEYCLDNGNVTLAEDWYQESYQYFVENSKSATEIPGFNKSIPIDVPIKLPPAQMDLYQAGYDRYLGNYDDSLYYSAATLGYWLLVFILYAIPHWMKFLFPGLTKKLTSGPINLWRKYISMPATFRKKKAQEQGCLKLFDYLIPTRFETIVIALFYGLTILVNALDIQYVPGDKLFASKYKAEIKYVSDRTGIIATMQIPLIILLAGRNNFLQWLTGISFTTFMTFHRHIARVMYMLVVIHSVGYTIALGGPRYRAEVVEPWFYWGILATVAGGIIWVQAMLFFRRRWYEIFLLIHILMAAIFVGGTWVHVEPFGYVWFVYPAVAVWCFDRLVRIGRLIAFGFPKAEITLLANDTLKVVVPKPSYWKSIPGGHAFIHFVKPTYFWQSHPFTFVDTPDDKNIVLYCKVKGGVTHSLYQLLAKQPGQTTRMTVAVEGPYGESTPAKYADSAVFIAGGNGIPGIYSEVMDIARRLPADSSKVLKLIWVIRDYSSLTWFHEELAALKNTSIHTTLYVTRPEVSSSSDVDKKLEGKESNDEDKESIRSGLSHIEFKEGRPSIESIVADEVAESSGSVAFVTCGHPIMVDEIRYYACQQIGNAENKRIDFYEQLQIWA</sequence>
<dbReference type="Pfam" id="PF08022">
    <property type="entry name" value="FAD_binding_8"/>
    <property type="match status" value="1"/>
</dbReference>
<dbReference type="SUPFAM" id="SSF63380">
    <property type="entry name" value="Riboflavin synthase domain-like"/>
    <property type="match status" value="1"/>
</dbReference>
<evidence type="ECO:0000256" key="13">
    <source>
        <dbReference type="ARBA" id="ARBA00023136"/>
    </source>
</evidence>
<dbReference type="GO" id="GO:0006826">
    <property type="term" value="P:iron ion transport"/>
    <property type="evidence" value="ECO:0007669"/>
    <property type="project" value="UniProtKB-ARBA"/>
</dbReference>
<feature type="transmembrane region" description="Helical" evidence="17">
    <location>
        <begin position="375"/>
        <end position="393"/>
    </location>
</feature>
<comment type="similarity">
    <text evidence="2">Belongs to the ferric reductase (FRE) family.</text>
</comment>
<proteinExistence type="inferred from homology"/>
<dbReference type="Proteomes" id="UP000002037">
    <property type="component" value="Unassembled WGS sequence"/>
</dbReference>
<dbReference type="SUPFAM" id="SSF52343">
    <property type="entry name" value="Ferredoxin reductase-like, C-terminal NADP-linked domain"/>
    <property type="match status" value="1"/>
</dbReference>
<feature type="signal peptide" evidence="18">
    <location>
        <begin position="1"/>
        <end position="19"/>
    </location>
</feature>
<dbReference type="GO" id="GO:0006879">
    <property type="term" value="P:intracellular iron ion homeostasis"/>
    <property type="evidence" value="ECO:0007669"/>
    <property type="project" value="TreeGrafter"/>
</dbReference>
<dbReference type="SFLD" id="SFLDG01168">
    <property type="entry name" value="Ferric_reductase_subgroup_(FRE"/>
    <property type="match status" value="1"/>
</dbReference>
<dbReference type="Pfam" id="PF08030">
    <property type="entry name" value="NAD_binding_6"/>
    <property type="match status" value="1"/>
</dbReference>
<evidence type="ECO:0000259" key="19">
    <source>
        <dbReference type="PROSITE" id="PS51384"/>
    </source>
</evidence>
<dbReference type="GO" id="GO:0005886">
    <property type="term" value="C:plasma membrane"/>
    <property type="evidence" value="ECO:0007669"/>
    <property type="project" value="UniProtKB-SubCell"/>
</dbReference>
<feature type="transmembrane region" description="Helical" evidence="17">
    <location>
        <begin position="157"/>
        <end position="176"/>
    </location>
</feature>
<keyword evidence="11" id="KW-0560">Oxidoreductase</keyword>
<dbReference type="EC" id="1.16.1.9" evidence="3"/>
<dbReference type="PROSITE" id="PS51384">
    <property type="entry name" value="FAD_FR"/>
    <property type="match status" value="1"/>
</dbReference>
<evidence type="ECO:0000256" key="12">
    <source>
        <dbReference type="ARBA" id="ARBA00023065"/>
    </source>
</evidence>
<keyword evidence="5" id="KW-1003">Cell membrane</keyword>
<dbReference type="AlphaFoldDB" id="C5MHC3"/>
<keyword evidence="21" id="KW-1185">Reference proteome</keyword>
<name>C5MHC3_CANTT</name>
<dbReference type="InterPro" id="IPR017938">
    <property type="entry name" value="Riboflavin_synthase-like_b-brl"/>
</dbReference>
<evidence type="ECO:0000256" key="8">
    <source>
        <dbReference type="ARBA" id="ARBA00022827"/>
    </source>
</evidence>
<evidence type="ECO:0000256" key="16">
    <source>
        <dbReference type="SAM" id="MobiDB-lite"/>
    </source>
</evidence>
<dbReference type="InterPro" id="IPR013121">
    <property type="entry name" value="Fe_red_NAD-bd_6"/>
</dbReference>
<evidence type="ECO:0000256" key="7">
    <source>
        <dbReference type="ARBA" id="ARBA00022692"/>
    </source>
</evidence>
<dbReference type="InterPro" id="IPR013130">
    <property type="entry name" value="Fe3_Rdtase_TM_dom"/>
</dbReference>
<reference evidence="20 21" key="1">
    <citation type="journal article" date="2009" name="Nature">
        <title>Evolution of pathogenicity and sexual reproduction in eight Candida genomes.</title>
        <authorList>
            <person name="Butler G."/>
            <person name="Rasmussen M.D."/>
            <person name="Lin M.F."/>
            <person name="Santos M.A."/>
            <person name="Sakthikumar S."/>
            <person name="Munro C.A."/>
            <person name="Rheinbay E."/>
            <person name="Grabherr M."/>
            <person name="Forche A."/>
            <person name="Reedy J.L."/>
            <person name="Agrafioti I."/>
            <person name="Arnaud M.B."/>
            <person name="Bates S."/>
            <person name="Brown A.J."/>
            <person name="Brunke S."/>
            <person name="Costanzo M.C."/>
            <person name="Fitzpatrick D.A."/>
            <person name="de Groot P.W."/>
            <person name="Harris D."/>
            <person name="Hoyer L.L."/>
            <person name="Hube B."/>
            <person name="Klis F.M."/>
            <person name="Kodira C."/>
            <person name="Lennard N."/>
            <person name="Logue M.E."/>
            <person name="Martin R."/>
            <person name="Neiman A.M."/>
            <person name="Nikolaou E."/>
            <person name="Quail M.A."/>
            <person name="Quinn J."/>
            <person name="Santos M.C."/>
            <person name="Schmitzberger F.F."/>
            <person name="Sherlock G."/>
            <person name="Shah P."/>
            <person name="Silverstein K.A."/>
            <person name="Skrzypek M.S."/>
            <person name="Soll D."/>
            <person name="Staggs R."/>
            <person name="Stansfield I."/>
            <person name="Stumpf M.P."/>
            <person name="Sudbery P.E."/>
            <person name="Srikantha T."/>
            <person name="Zeng Q."/>
            <person name="Berman J."/>
            <person name="Berriman M."/>
            <person name="Heitman J."/>
            <person name="Gow N.A."/>
            <person name="Lorenz M.C."/>
            <person name="Birren B.W."/>
            <person name="Kellis M."/>
            <person name="Cuomo C.A."/>
        </authorList>
    </citation>
    <scope>NUCLEOTIDE SEQUENCE [LARGE SCALE GENOMIC DNA]</scope>
    <source>
        <strain evidence="21">ATCC MYA-3404 / T1</strain>
    </source>
</reference>
<keyword evidence="9" id="KW-0249">Electron transport</keyword>
<evidence type="ECO:0000256" key="1">
    <source>
        <dbReference type="ARBA" id="ARBA00004651"/>
    </source>
</evidence>
<evidence type="ECO:0000256" key="9">
    <source>
        <dbReference type="ARBA" id="ARBA00022982"/>
    </source>
</evidence>
<evidence type="ECO:0000256" key="15">
    <source>
        <dbReference type="ARBA" id="ARBA00048483"/>
    </source>
</evidence>
<keyword evidence="13 17" id="KW-0472">Membrane</keyword>
<feature type="domain" description="FAD-binding FR-type" evidence="19">
    <location>
        <begin position="409"/>
        <end position="527"/>
    </location>
</feature>
<keyword evidence="10 17" id="KW-1133">Transmembrane helix</keyword>
<evidence type="ECO:0000256" key="6">
    <source>
        <dbReference type="ARBA" id="ARBA00022630"/>
    </source>
</evidence>
<keyword evidence="14" id="KW-0325">Glycoprotein</keyword>
<keyword evidence="8" id="KW-0274">FAD</keyword>
<protein>
    <recommendedName>
        <fullName evidence="3">ferric-chelate reductase (NADPH)</fullName>
        <ecNumber evidence="3">1.16.1.9</ecNumber>
    </recommendedName>
</protein>
<feature type="chain" id="PRO_5002955279" description="ferric-chelate reductase (NADPH)" evidence="18">
    <location>
        <begin position="20"/>
        <end position="696"/>
    </location>
</feature>
<dbReference type="InterPro" id="IPR051410">
    <property type="entry name" value="Ferric/Cupric_Reductase"/>
</dbReference>
<dbReference type="EMBL" id="GG692402">
    <property type="protein sequence ID" value="EER31025.1"/>
    <property type="molecule type" value="Genomic_DNA"/>
</dbReference>
<dbReference type="PANTHER" id="PTHR32361">
    <property type="entry name" value="FERRIC/CUPRIC REDUCTASE TRANSMEMBRANE COMPONENT"/>
    <property type="match status" value="1"/>
</dbReference>
<dbReference type="GO" id="GO:0015677">
    <property type="term" value="P:copper ion import"/>
    <property type="evidence" value="ECO:0007669"/>
    <property type="project" value="TreeGrafter"/>
</dbReference>
<dbReference type="HOGENOM" id="CLU_010365_4_0_1"/>
<evidence type="ECO:0000256" key="2">
    <source>
        <dbReference type="ARBA" id="ARBA00006278"/>
    </source>
</evidence>
<evidence type="ECO:0000256" key="3">
    <source>
        <dbReference type="ARBA" id="ARBA00012668"/>
    </source>
</evidence>
<dbReference type="GeneID" id="8300535"/>